<keyword evidence="1" id="KW-0732">Signal</keyword>
<evidence type="ECO:0000256" key="1">
    <source>
        <dbReference type="SAM" id="SignalP"/>
    </source>
</evidence>
<dbReference type="EMBL" id="HBGA01053805">
    <property type="protein sequence ID" value="CAD9008707.1"/>
    <property type="molecule type" value="Transcribed_RNA"/>
</dbReference>
<evidence type="ECO:0000313" key="2">
    <source>
        <dbReference type="EMBL" id="CAD9008707.1"/>
    </source>
</evidence>
<proteinExistence type="predicted"/>
<sequence length="110" mass="12288">MVSWGSDNVSLLLLQLTSAGVWQESVGVQLCLVGSDWLQQRQPNVRNEHVSIGNDMGQWYWVSYERQWQHQMYYSHGTTSSEMLQHCAHVKIAGSHAALGKGTCLAACLP</sequence>
<feature type="signal peptide" evidence="1">
    <location>
        <begin position="1"/>
        <end position="19"/>
    </location>
</feature>
<feature type="chain" id="PRO_5031459892" evidence="1">
    <location>
        <begin position="20"/>
        <end position="110"/>
    </location>
</feature>
<accession>A0A7S1ID62</accession>
<reference evidence="2" key="1">
    <citation type="submission" date="2021-01" db="EMBL/GenBank/DDBJ databases">
        <authorList>
            <person name="Corre E."/>
            <person name="Pelletier E."/>
            <person name="Niang G."/>
            <person name="Scheremetjew M."/>
            <person name="Finn R."/>
            <person name="Kale V."/>
            <person name="Holt S."/>
            <person name="Cochrane G."/>
            <person name="Meng A."/>
            <person name="Brown T."/>
            <person name="Cohen L."/>
        </authorList>
    </citation>
    <scope>NUCLEOTIDE SEQUENCE</scope>
    <source>
        <strain evidence="2">NIES-381</strain>
    </source>
</reference>
<organism evidence="2">
    <name type="scientific">Eutreptiella gymnastica</name>
    <dbReference type="NCBI Taxonomy" id="73025"/>
    <lineage>
        <taxon>Eukaryota</taxon>
        <taxon>Discoba</taxon>
        <taxon>Euglenozoa</taxon>
        <taxon>Euglenida</taxon>
        <taxon>Spirocuta</taxon>
        <taxon>Euglenophyceae</taxon>
        <taxon>Eutreptiales</taxon>
        <taxon>Eutreptiaceae</taxon>
        <taxon>Eutreptiella</taxon>
    </lineage>
</organism>
<dbReference type="AlphaFoldDB" id="A0A7S1ID62"/>
<protein>
    <submittedName>
        <fullName evidence="2">Uncharacterized protein</fullName>
    </submittedName>
</protein>
<name>A0A7S1ID62_9EUGL</name>
<gene>
    <name evidence="2" type="ORF">EGYM00392_LOCUS19801</name>
</gene>